<comment type="pathway">
    <text evidence="1">Protein modification; protein ubiquitination.</text>
</comment>
<dbReference type="InterPro" id="IPR036296">
    <property type="entry name" value="SKP1-like_dim_sf"/>
</dbReference>
<dbReference type="Gene3D" id="3.30.710.10">
    <property type="entry name" value="Potassium Channel Kv1.1, Chain A"/>
    <property type="match status" value="1"/>
</dbReference>
<organism evidence="4 5">
    <name type="scientific">Datura stramonium</name>
    <name type="common">Jimsonweed</name>
    <name type="synonym">Common thornapple</name>
    <dbReference type="NCBI Taxonomy" id="4076"/>
    <lineage>
        <taxon>Eukaryota</taxon>
        <taxon>Viridiplantae</taxon>
        <taxon>Streptophyta</taxon>
        <taxon>Embryophyta</taxon>
        <taxon>Tracheophyta</taxon>
        <taxon>Spermatophyta</taxon>
        <taxon>Magnoliopsida</taxon>
        <taxon>eudicotyledons</taxon>
        <taxon>Gunneridae</taxon>
        <taxon>Pentapetalae</taxon>
        <taxon>asterids</taxon>
        <taxon>lamiids</taxon>
        <taxon>Solanales</taxon>
        <taxon>Solanaceae</taxon>
        <taxon>Solanoideae</taxon>
        <taxon>Datureae</taxon>
        <taxon>Datura</taxon>
    </lineage>
</organism>
<dbReference type="Proteomes" id="UP000823775">
    <property type="component" value="Unassembled WGS sequence"/>
</dbReference>
<dbReference type="SUPFAM" id="SSF81382">
    <property type="entry name" value="Skp1 dimerisation domain-like"/>
    <property type="match status" value="1"/>
</dbReference>
<evidence type="ECO:0000256" key="1">
    <source>
        <dbReference type="ARBA" id="ARBA00004906"/>
    </source>
</evidence>
<sequence length="110" mass="12665">MSSAKLLTLKTSDGEQNNDQSDETLGEGRCLERSVDGFRQGLFEGAPPYDLLLVANYLNDKELVDAICQEVAYRIKEKTAEEIRKKFNIKNDFTQEEEEQIRKENAWAFE</sequence>
<feature type="domain" description="SKP1 component dimerisation" evidence="3">
    <location>
        <begin position="61"/>
        <end position="108"/>
    </location>
</feature>
<evidence type="ECO:0000313" key="5">
    <source>
        <dbReference type="Proteomes" id="UP000823775"/>
    </source>
</evidence>
<dbReference type="InterPro" id="IPR016897">
    <property type="entry name" value="SKP1"/>
</dbReference>
<dbReference type="InterPro" id="IPR011333">
    <property type="entry name" value="SKP1/BTB/POZ_sf"/>
</dbReference>
<dbReference type="Pfam" id="PF01466">
    <property type="entry name" value="Skp1"/>
    <property type="match status" value="1"/>
</dbReference>
<comment type="caution">
    <text evidence="4">The sequence shown here is derived from an EMBL/GenBank/DDBJ whole genome shotgun (WGS) entry which is preliminary data.</text>
</comment>
<feature type="compositionally biased region" description="Polar residues" evidence="2">
    <location>
        <begin position="1"/>
        <end position="19"/>
    </location>
</feature>
<evidence type="ECO:0000259" key="3">
    <source>
        <dbReference type="Pfam" id="PF01466"/>
    </source>
</evidence>
<proteinExistence type="predicted"/>
<dbReference type="InterPro" id="IPR016072">
    <property type="entry name" value="Skp1_comp_dimer"/>
</dbReference>
<keyword evidence="5" id="KW-1185">Reference proteome</keyword>
<accession>A0ABS8SB13</accession>
<feature type="region of interest" description="Disordered" evidence="2">
    <location>
        <begin position="1"/>
        <end position="27"/>
    </location>
</feature>
<name>A0ABS8SB13_DATST</name>
<evidence type="ECO:0000256" key="2">
    <source>
        <dbReference type="SAM" id="MobiDB-lite"/>
    </source>
</evidence>
<protein>
    <recommendedName>
        <fullName evidence="3">SKP1 component dimerisation domain-containing protein</fullName>
    </recommendedName>
</protein>
<dbReference type="EMBL" id="JACEIK010000381">
    <property type="protein sequence ID" value="MCD7456013.1"/>
    <property type="molecule type" value="Genomic_DNA"/>
</dbReference>
<dbReference type="PANTHER" id="PTHR11165">
    <property type="entry name" value="SKP1"/>
    <property type="match status" value="1"/>
</dbReference>
<evidence type="ECO:0000313" key="4">
    <source>
        <dbReference type="EMBL" id="MCD7456013.1"/>
    </source>
</evidence>
<reference evidence="4 5" key="1">
    <citation type="journal article" date="2021" name="BMC Genomics">
        <title>Datura genome reveals duplications of psychoactive alkaloid biosynthetic genes and high mutation rate following tissue culture.</title>
        <authorList>
            <person name="Rajewski A."/>
            <person name="Carter-House D."/>
            <person name="Stajich J."/>
            <person name="Litt A."/>
        </authorList>
    </citation>
    <scope>NUCLEOTIDE SEQUENCE [LARGE SCALE GENOMIC DNA]</scope>
    <source>
        <strain evidence="4">AR-01</strain>
    </source>
</reference>
<gene>
    <name evidence="4" type="ORF">HAX54_030440</name>
</gene>